<reference evidence="1 2" key="1">
    <citation type="journal article" date="2017" name="Curr. Biol.">
        <title>Genome architecture and evolution of a unichromosomal asexual nematode.</title>
        <authorList>
            <person name="Fradin H."/>
            <person name="Zegar C."/>
            <person name="Gutwein M."/>
            <person name="Lucas J."/>
            <person name="Kovtun M."/>
            <person name="Corcoran D."/>
            <person name="Baugh L.R."/>
            <person name="Kiontke K."/>
            <person name="Gunsalus K."/>
            <person name="Fitch D.H."/>
            <person name="Piano F."/>
        </authorList>
    </citation>
    <scope>NUCLEOTIDE SEQUENCE [LARGE SCALE GENOMIC DNA]</scope>
    <source>
        <strain evidence="1">PF1309</strain>
    </source>
</reference>
<gene>
    <name evidence="1" type="ORF">WR25_17266</name>
</gene>
<accession>A0A2A2K9E0</accession>
<proteinExistence type="predicted"/>
<evidence type="ECO:0000313" key="1">
    <source>
        <dbReference type="EMBL" id="PAV70557.1"/>
    </source>
</evidence>
<sequence>MRKILECLRADEISPTVPGSGLHDPRQLVDHLVQAPVDTDQHALGPGLAAGGQGLQGADVVGGKTQAVPTVDTHHLRRPAGPHLHGMGGHRHMAHVVVLTHAEAGTQGQDVACHGRSPVPLPTNGPDAEQQRQCLHGMAPVAPGDFQSLCGTAGGAAQAALQLLQARPGCGVARVGRAPGLPCGAGGVIDIAVMQAHVPVHRRAENGLHASSTSRQCISARARCLRTVLTETPRRSPVFS</sequence>
<keyword evidence="2" id="KW-1185">Reference proteome</keyword>
<evidence type="ECO:0000313" key="2">
    <source>
        <dbReference type="Proteomes" id="UP000218231"/>
    </source>
</evidence>
<dbReference type="Proteomes" id="UP000218231">
    <property type="component" value="Unassembled WGS sequence"/>
</dbReference>
<dbReference type="EMBL" id="LIAE01009256">
    <property type="protein sequence ID" value="PAV70557.1"/>
    <property type="molecule type" value="Genomic_DNA"/>
</dbReference>
<comment type="caution">
    <text evidence="1">The sequence shown here is derived from an EMBL/GenBank/DDBJ whole genome shotgun (WGS) entry which is preliminary data.</text>
</comment>
<protein>
    <submittedName>
        <fullName evidence="1">Uncharacterized protein</fullName>
    </submittedName>
</protein>
<organism evidence="1 2">
    <name type="scientific">Diploscapter pachys</name>
    <dbReference type="NCBI Taxonomy" id="2018661"/>
    <lineage>
        <taxon>Eukaryota</taxon>
        <taxon>Metazoa</taxon>
        <taxon>Ecdysozoa</taxon>
        <taxon>Nematoda</taxon>
        <taxon>Chromadorea</taxon>
        <taxon>Rhabditida</taxon>
        <taxon>Rhabditina</taxon>
        <taxon>Rhabditomorpha</taxon>
        <taxon>Rhabditoidea</taxon>
        <taxon>Rhabditidae</taxon>
        <taxon>Diploscapter</taxon>
    </lineage>
</organism>
<name>A0A2A2K9E0_9BILA</name>
<dbReference type="AlphaFoldDB" id="A0A2A2K9E0"/>